<evidence type="ECO:0000313" key="2">
    <source>
        <dbReference type="Proteomes" id="UP000070260"/>
    </source>
</evidence>
<gene>
    <name evidence="1" type="ORF">JFP838_pE0003</name>
</gene>
<organism evidence="1 2">
    <name type="scientific">Clostridium perfringens</name>
    <dbReference type="NCBI Taxonomy" id="1502"/>
    <lineage>
        <taxon>Bacteria</taxon>
        <taxon>Bacillati</taxon>
        <taxon>Bacillota</taxon>
        <taxon>Clostridia</taxon>
        <taxon>Eubacteriales</taxon>
        <taxon>Clostridiaceae</taxon>
        <taxon>Clostridium</taxon>
    </lineage>
</organism>
<sequence>MATKVIKDDVIRVRVTKEQKEKLKKIAKEKNTTISEILNVATKNVIKNYEEQEKNYKKMCERSVATEEKIQEIKLNLEKRKLKNEKNFANKLKLFFPGLRK</sequence>
<dbReference type="GO" id="GO:0006355">
    <property type="term" value="P:regulation of DNA-templated transcription"/>
    <property type="evidence" value="ECO:0007669"/>
    <property type="project" value="InterPro"/>
</dbReference>
<evidence type="ECO:0000313" key="1">
    <source>
        <dbReference type="EMBL" id="AMN30509.1"/>
    </source>
</evidence>
<keyword evidence="1" id="KW-0614">Plasmid</keyword>
<proteinExistence type="predicted"/>
<dbReference type="RefSeq" id="WP_061429472.1">
    <property type="nucleotide sequence ID" value="NZ_CATNXB010000040.1"/>
</dbReference>
<protein>
    <submittedName>
        <fullName evidence="1">DNA binding protein</fullName>
    </submittedName>
</protein>
<dbReference type="AlphaFoldDB" id="A0A140GPQ0"/>
<name>A0A140GPQ0_CLOPF</name>
<dbReference type="PATRIC" id="fig|1502.177.peg.3848"/>
<geneLocation type="plasmid" evidence="1 2">
    <name>pJFP838E</name>
</geneLocation>
<reference evidence="1 2" key="1">
    <citation type="journal article" date="2016" name="PLoS ONE">
        <title>Plasmid Characterization and Chromosome Analysis of Two netF+ Clostridium perfringens Isolates Associated with Foal and Canine Necrotizing Enteritis.</title>
        <authorList>
            <person name="Mehdizadeh Gohari I."/>
            <person name="Kropinski A.M."/>
            <person name="Weese S.J."/>
            <person name="Parreira V.R."/>
            <person name="Whitehead A.E."/>
            <person name="Boerlin P."/>
            <person name="Prescott J.F."/>
        </authorList>
    </citation>
    <scope>NUCLEOTIDE SEQUENCE [LARGE SCALE GENOMIC DNA]</scope>
    <source>
        <strain evidence="1 2">JP838</strain>
        <plasmid evidence="2">Plasmid pJFP838E</plasmid>
    </source>
</reference>
<dbReference type="Proteomes" id="UP000070260">
    <property type="component" value="Plasmid pJFP838E"/>
</dbReference>
<dbReference type="EMBL" id="CP013038">
    <property type="protein sequence ID" value="AMN30509.1"/>
    <property type="molecule type" value="Genomic_DNA"/>
</dbReference>
<dbReference type="Gene3D" id="1.10.1220.10">
    <property type="entry name" value="Met repressor-like"/>
    <property type="match status" value="1"/>
</dbReference>
<dbReference type="InterPro" id="IPR013321">
    <property type="entry name" value="Arc_rbn_hlx_hlx"/>
</dbReference>
<accession>A0A140GPQ0</accession>